<evidence type="ECO:0000313" key="5">
    <source>
        <dbReference type="EMBL" id="ALL12238.1"/>
    </source>
</evidence>
<dbReference type="InterPro" id="IPR029058">
    <property type="entry name" value="AB_hydrolase_fold"/>
</dbReference>
<protein>
    <recommendedName>
        <fullName evidence="4">Alpha/beta hydrolase fold-3 domain-containing protein</fullName>
    </recommendedName>
</protein>
<dbReference type="RefSeq" id="WP_062143555.1">
    <property type="nucleotide sequence ID" value="NZ_CP013002.1"/>
</dbReference>
<proteinExistence type="inferred from homology"/>
<dbReference type="OrthoDB" id="9806180at2"/>
<feature type="signal peptide" evidence="3">
    <location>
        <begin position="1"/>
        <end position="19"/>
    </location>
</feature>
<feature type="domain" description="Alpha/beta hydrolase fold-3" evidence="4">
    <location>
        <begin position="57"/>
        <end position="169"/>
    </location>
</feature>
<evidence type="ECO:0000259" key="4">
    <source>
        <dbReference type="Pfam" id="PF07859"/>
    </source>
</evidence>
<evidence type="ECO:0000256" key="1">
    <source>
        <dbReference type="ARBA" id="ARBA00010515"/>
    </source>
</evidence>
<dbReference type="PANTHER" id="PTHR48081:SF30">
    <property type="entry name" value="ACETYL-HYDROLASE LIPR-RELATED"/>
    <property type="match status" value="1"/>
</dbReference>
<dbReference type="InterPro" id="IPR050300">
    <property type="entry name" value="GDXG_lipolytic_enzyme"/>
</dbReference>
<dbReference type="KEGG" id="chq:AQ619_02040"/>
<dbReference type="InterPro" id="IPR013094">
    <property type="entry name" value="AB_hydrolase_3"/>
</dbReference>
<keyword evidence="2" id="KW-0378">Hydrolase</keyword>
<dbReference type="AlphaFoldDB" id="A0A0P0NW58"/>
<evidence type="ECO:0000313" key="6">
    <source>
        <dbReference type="Proteomes" id="UP000056905"/>
    </source>
</evidence>
<keyword evidence="3" id="KW-0732">Signal</keyword>
<gene>
    <name evidence="5" type="ORF">AQ619_02040</name>
</gene>
<reference evidence="5 6" key="1">
    <citation type="submission" date="2015-10" db="EMBL/GenBank/DDBJ databases">
        <title>Conservation of the essential genome among Caulobacter and Brevundimonas species.</title>
        <authorList>
            <person name="Scott D."/>
            <person name="Ely B."/>
        </authorList>
    </citation>
    <scope>NUCLEOTIDE SEQUENCE [LARGE SCALE GENOMIC DNA]</scope>
    <source>
        <strain evidence="5 6">CB4</strain>
    </source>
</reference>
<dbReference type="EMBL" id="CP013002">
    <property type="protein sequence ID" value="ALL12238.1"/>
    <property type="molecule type" value="Genomic_DNA"/>
</dbReference>
<evidence type="ECO:0000256" key="3">
    <source>
        <dbReference type="SAM" id="SignalP"/>
    </source>
</evidence>
<dbReference type="Gene3D" id="3.40.50.1820">
    <property type="entry name" value="alpha/beta hydrolase"/>
    <property type="match status" value="1"/>
</dbReference>
<comment type="similarity">
    <text evidence="1">Belongs to the 'GDXG' lipolytic enzyme family.</text>
</comment>
<feature type="chain" id="PRO_5006052407" description="Alpha/beta hydrolase fold-3 domain-containing protein" evidence="3">
    <location>
        <begin position="20"/>
        <end position="279"/>
    </location>
</feature>
<organism evidence="5 6">
    <name type="scientific">Caulobacter henricii</name>
    <dbReference type="NCBI Taxonomy" id="69395"/>
    <lineage>
        <taxon>Bacteria</taxon>
        <taxon>Pseudomonadati</taxon>
        <taxon>Pseudomonadota</taxon>
        <taxon>Alphaproteobacteria</taxon>
        <taxon>Caulobacterales</taxon>
        <taxon>Caulobacteraceae</taxon>
        <taxon>Caulobacter</taxon>
    </lineage>
</organism>
<accession>A0A0P0NW58</accession>
<name>A0A0P0NW58_9CAUL</name>
<dbReference type="Pfam" id="PF07859">
    <property type="entry name" value="Abhydrolase_3"/>
    <property type="match status" value="1"/>
</dbReference>
<dbReference type="Proteomes" id="UP000056905">
    <property type="component" value="Chromosome"/>
</dbReference>
<dbReference type="SUPFAM" id="SSF53474">
    <property type="entry name" value="alpha/beta-Hydrolases"/>
    <property type="match status" value="1"/>
</dbReference>
<sequence>MKLAAIAMGLWLSAGAVQAQTPTPTPRLETYKTVGDQTLKAHVFAATNQASGRRAAVLLFHGGGWTDGEAEWTYGRARMLAALGLVAIPIEYRLTREGVSPLDALADTCDAFAWTRAQAKRLGVDPRRVAGYGISAGGQLTAAAGLGACPGKRRGPDLMLLLSPALDVAEDGWFRKLMAGKDPAPVSPLALADRRGPPTAIVQGEADTLTPLKSAEAFCERRKTAGGVCEIHRYPGLGHLLTRNIGNQESNFDIDPQASRDGFAKLEAFLVARGYAHRP</sequence>
<dbReference type="PANTHER" id="PTHR48081">
    <property type="entry name" value="AB HYDROLASE SUPERFAMILY PROTEIN C4A8.06C"/>
    <property type="match status" value="1"/>
</dbReference>
<dbReference type="STRING" id="69395.AQ619_02040"/>
<keyword evidence="6" id="KW-1185">Reference proteome</keyword>
<dbReference type="GO" id="GO:0004806">
    <property type="term" value="F:triacylglycerol lipase activity"/>
    <property type="evidence" value="ECO:0007669"/>
    <property type="project" value="TreeGrafter"/>
</dbReference>
<evidence type="ECO:0000256" key="2">
    <source>
        <dbReference type="ARBA" id="ARBA00022801"/>
    </source>
</evidence>